<dbReference type="Proteomes" id="UP000275078">
    <property type="component" value="Unassembled WGS sequence"/>
</dbReference>
<reference evidence="3 4" key="1">
    <citation type="journal article" date="2018" name="Nat. Ecol. Evol.">
        <title>Pezizomycetes genomes reveal the molecular basis of ectomycorrhizal truffle lifestyle.</title>
        <authorList>
            <person name="Murat C."/>
            <person name="Payen T."/>
            <person name="Noel B."/>
            <person name="Kuo A."/>
            <person name="Morin E."/>
            <person name="Chen J."/>
            <person name="Kohler A."/>
            <person name="Krizsan K."/>
            <person name="Balestrini R."/>
            <person name="Da Silva C."/>
            <person name="Montanini B."/>
            <person name="Hainaut M."/>
            <person name="Levati E."/>
            <person name="Barry K.W."/>
            <person name="Belfiori B."/>
            <person name="Cichocki N."/>
            <person name="Clum A."/>
            <person name="Dockter R.B."/>
            <person name="Fauchery L."/>
            <person name="Guy J."/>
            <person name="Iotti M."/>
            <person name="Le Tacon F."/>
            <person name="Lindquist E.A."/>
            <person name="Lipzen A."/>
            <person name="Malagnac F."/>
            <person name="Mello A."/>
            <person name="Molinier V."/>
            <person name="Miyauchi S."/>
            <person name="Poulain J."/>
            <person name="Riccioni C."/>
            <person name="Rubini A."/>
            <person name="Sitrit Y."/>
            <person name="Splivallo R."/>
            <person name="Traeger S."/>
            <person name="Wang M."/>
            <person name="Zifcakova L."/>
            <person name="Wipf D."/>
            <person name="Zambonelli A."/>
            <person name="Paolocci F."/>
            <person name="Nowrousian M."/>
            <person name="Ottonello S."/>
            <person name="Baldrian P."/>
            <person name="Spatafora J.W."/>
            <person name="Henrissat B."/>
            <person name="Nagy L.G."/>
            <person name="Aury J.M."/>
            <person name="Wincker P."/>
            <person name="Grigoriev I.V."/>
            <person name="Bonfante P."/>
            <person name="Martin F.M."/>
        </authorList>
    </citation>
    <scope>NUCLEOTIDE SEQUENCE [LARGE SCALE GENOMIC DNA]</scope>
    <source>
        <strain evidence="3 4">RN42</strain>
    </source>
</reference>
<evidence type="ECO:0000313" key="3">
    <source>
        <dbReference type="EMBL" id="RPA70590.1"/>
    </source>
</evidence>
<evidence type="ECO:0000313" key="4">
    <source>
        <dbReference type="Proteomes" id="UP000275078"/>
    </source>
</evidence>
<feature type="transmembrane region" description="Helical" evidence="2">
    <location>
        <begin position="12"/>
        <end position="31"/>
    </location>
</feature>
<evidence type="ECO:0000256" key="1">
    <source>
        <dbReference type="SAM" id="MobiDB-lite"/>
    </source>
</evidence>
<accession>A0A3N4HEH7</accession>
<keyword evidence="2" id="KW-1133">Transmembrane helix</keyword>
<keyword evidence="2" id="KW-0812">Transmembrane</keyword>
<feature type="region of interest" description="Disordered" evidence="1">
    <location>
        <begin position="37"/>
        <end position="74"/>
    </location>
</feature>
<name>A0A3N4HEH7_ASCIM</name>
<sequence>MNLSTKRPADKAVGSAMPLFYPTFPLIHLLLPTGLLTTTKPDESASLSDSEQSKRSSAHGSPSPGMFPAGHDQH</sequence>
<proteinExistence type="predicted"/>
<dbReference type="EMBL" id="ML120225">
    <property type="protein sequence ID" value="RPA70590.1"/>
    <property type="molecule type" value="Genomic_DNA"/>
</dbReference>
<evidence type="ECO:0000256" key="2">
    <source>
        <dbReference type="SAM" id="Phobius"/>
    </source>
</evidence>
<keyword evidence="2" id="KW-0472">Membrane</keyword>
<keyword evidence="4" id="KW-1185">Reference proteome</keyword>
<protein>
    <submittedName>
        <fullName evidence="3">Uncharacterized protein</fullName>
    </submittedName>
</protein>
<gene>
    <name evidence="3" type="ORF">BJ508DRAFT_337029</name>
</gene>
<organism evidence="3 4">
    <name type="scientific">Ascobolus immersus RN42</name>
    <dbReference type="NCBI Taxonomy" id="1160509"/>
    <lineage>
        <taxon>Eukaryota</taxon>
        <taxon>Fungi</taxon>
        <taxon>Dikarya</taxon>
        <taxon>Ascomycota</taxon>
        <taxon>Pezizomycotina</taxon>
        <taxon>Pezizomycetes</taxon>
        <taxon>Pezizales</taxon>
        <taxon>Ascobolaceae</taxon>
        <taxon>Ascobolus</taxon>
    </lineage>
</organism>
<dbReference type="AlphaFoldDB" id="A0A3N4HEH7"/>